<reference evidence="1 2" key="1">
    <citation type="submission" date="2015-09" db="EMBL/GenBank/DDBJ databases">
        <title>Genome sequence, genome mining and natural product profiling of a biocontrol bacterium Streptomyces malaysiensis F913.</title>
        <authorList>
            <person name="Xu Y."/>
            <person name="Wei J."/>
            <person name="Xie J."/>
            <person name="Li T."/>
            <person name="Zhou Z."/>
        </authorList>
    </citation>
    <scope>NUCLEOTIDE SEQUENCE [LARGE SCALE GENOMIC DNA]</scope>
    <source>
        <strain evidence="1 2">F913</strain>
    </source>
</reference>
<keyword evidence="2" id="KW-1185">Reference proteome</keyword>
<protein>
    <submittedName>
        <fullName evidence="1">Uncharacterized protein</fullName>
    </submittedName>
</protein>
<evidence type="ECO:0000313" key="1">
    <source>
        <dbReference type="EMBL" id="PNG97020.1"/>
    </source>
</evidence>
<comment type="caution">
    <text evidence="1">The sequence shown here is derived from an EMBL/GenBank/DDBJ whole genome shotgun (WGS) entry which is preliminary data.</text>
</comment>
<proteinExistence type="predicted"/>
<name>A0A2J7Z9R6_STRMQ</name>
<sequence>MTAVPVWIETGTLDDRDDIGGDIQAGRAFVRRFADRTHGAGAVVDVHYYAAQDHPCASGARAEFWVGRATTYTRCTDIRRPGDTEDWSDAMFSDGDRDHATFTTVEAAECRAEQLARAFSATDIRWDGQPFRDWSRAPHPK</sequence>
<dbReference type="Proteomes" id="UP000236520">
    <property type="component" value="Unassembled WGS sequence"/>
</dbReference>
<evidence type="ECO:0000313" key="2">
    <source>
        <dbReference type="Proteomes" id="UP000236520"/>
    </source>
</evidence>
<organism evidence="1 2">
    <name type="scientific">Streptomyces malaysiensis</name>
    <dbReference type="NCBI Taxonomy" id="92644"/>
    <lineage>
        <taxon>Bacteria</taxon>
        <taxon>Bacillati</taxon>
        <taxon>Actinomycetota</taxon>
        <taxon>Actinomycetes</taxon>
        <taxon>Kitasatosporales</taxon>
        <taxon>Streptomycetaceae</taxon>
        <taxon>Streptomyces</taxon>
        <taxon>Streptomyces violaceusniger group</taxon>
    </lineage>
</organism>
<accession>A0A2J7Z9R6</accession>
<dbReference type="EMBL" id="LJIW01000001">
    <property type="protein sequence ID" value="PNG97020.1"/>
    <property type="molecule type" value="Genomic_DNA"/>
</dbReference>
<dbReference type="AlphaFoldDB" id="A0A2J7Z9R6"/>
<gene>
    <name evidence="1" type="ORF">SMF913_13045</name>
</gene>